<evidence type="ECO:0000256" key="6">
    <source>
        <dbReference type="ARBA" id="ARBA00022723"/>
    </source>
</evidence>
<dbReference type="InterPro" id="IPR045031">
    <property type="entry name" value="DHP_synth-like"/>
</dbReference>
<evidence type="ECO:0000313" key="11">
    <source>
        <dbReference type="Proteomes" id="UP000664795"/>
    </source>
</evidence>
<dbReference type="AlphaFoldDB" id="A0A939G3T5"/>
<comment type="caution">
    <text evidence="10">The sequence shown here is derived from an EMBL/GenBank/DDBJ whole genome shotgun (WGS) entry which is preliminary data.</text>
</comment>
<evidence type="ECO:0000256" key="8">
    <source>
        <dbReference type="ARBA" id="ARBA00022909"/>
    </source>
</evidence>
<evidence type="ECO:0000256" key="1">
    <source>
        <dbReference type="ARBA" id="ARBA00000012"/>
    </source>
</evidence>
<dbReference type="GO" id="GO:0004156">
    <property type="term" value="F:dihydropteroate synthase activity"/>
    <property type="evidence" value="ECO:0007669"/>
    <property type="project" value="UniProtKB-EC"/>
</dbReference>
<dbReference type="CDD" id="cd00739">
    <property type="entry name" value="DHPS"/>
    <property type="match status" value="1"/>
</dbReference>
<keyword evidence="11" id="KW-1185">Reference proteome</keyword>
<dbReference type="RefSeq" id="WP_207333449.1">
    <property type="nucleotide sequence ID" value="NZ_JAFMYU010000001.1"/>
</dbReference>
<keyword evidence="7" id="KW-0460">Magnesium</keyword>
<proteinExistence type="predicted"/>
<comment type="cofactor">
    <cofactor evidence="2">
        <name>Mg(2+)</name>
        <dbReference type="ChEBI" id="CHEBI:18420"/>
    </cofactor>
</comment>
<keyword evidence="8" id="KW-0289">Folate biosynthesis</keyword>
<evidence type="ECO:0000256" key="5">
    <source>
        <dbReference type="ARBA" id="ARBA00022679"/>
    </source>
</evidence>
<dbReference type="Pfam" id="PF00809">
    <property type="entry name" value="Pterin_bind"/>
    <property type="match status" value="1"/>
</dbReference>
<evidence type="ECO:0000256" key="3">
    <source>
        <dbReference type="ARBA" id="ARBA00004763"/>
    </source>
</evidence>
<comment type="catalytic activity">
    <reaction evidence="1">
        <text>(7,8-dihydropterin-6-yl)methyl diphosphate + 4-aminobenzoate = 7,8-dihydropteroate + diphosphate</text>
        <dbReference type="Rhea" id="RHEA:19949"/>
        <dbReference type="ChEBI" id="CHEBI:17836"/>
        <dbReference type="ChEBI" id="CHEBI:17839"/>
        <dbReference type="ChEBI" id="CHEBI:33019"/>
        <dbReference type="ChEBI" id="CHEBI:72950"/>
        <dbReference type="EC" id="2.5.1.15"/>
    </reaction>
</comment>
<dbReference type="Proteomes" id="UP000664795">
    <property type="component" value="Unassembled WGS sequence"/>
</dbReference>
<reference evidence="10 11" key="1">
    <citation type="submission" date="2021-03" db="EMBL/GenBank/DDBJ databases">
        <title>Fibrella sp. HMF5036 genome sequencing and assembly.</title>
        <authorList>
            <person name="Kang H."/>
            <person name="Kim H."/>
            <person name="Bae S."/>
            <person name="Joh K."/>
        </authorList>
    </citation>
    <scope>NUCLEOTIDE SEQUENCE [LARGE SCALE GENOMIC DNA]</scope>
    <source>
        <strain evidence="10 11">HMF5036</strain>
    </source>
</reference>
<protein>
    <recommendedName>
        <fullName evidence="4">dihydropteroate synthase</fullName>
        <ecNumber evidence="4">2.5.1.15</ecNumber>
    </recommendedName>
</protein>
<dbReference type="PROSITE" id="PS50972">
    <property type="entry name" value="PTERIN_BINDING"/>
    <property type="match status" value="1"/>
</dbReference>
<dbReference type="Gene3D" id="3.20.20.20">
    <property type="entry name" value="Dihydropteroate synthase-like"/>
    <property type="match status" value="1"/>
</dbReference>
<dbReference type="InterPro" id="IPR006390">
    <property type="entry name" value="DHP_synth_dom"/>
</dbReference>
<evidence type="ECO:0000259" key="9">
    <source>
        <dbReference type="PROSITE" id="PS50972"/>
    </source>
</evidence>
<dbReference type="InterPro" id="IPR000489">
    <property type="entry name" value="Pterin-binding_dom"/>
</dbReference>
<dbReference type="EMBL" id="JAFMYU010000001">
    <property type="protein sequence ID" value="MBO0929481.1"/>
    <property type="molecule type" value="Genomic_DNA"/>
</dbReference>
<feature type="domain" description="Pterin-binding" evidence="9">
    <location>
        <begin position="21"/>
        <end position="277"/>
    </location>
</feature>
<dbReference type="GO" id="GO:0046654">
    <property type="term" value="P:tetrahydrofolate biosynthetic process"/>
    <property type="evidence" value="ECO:0007669"/>
    <property type="project" value="TreeGrafter"/>
</dbReference>
<evidence type="ECO:0000256" key="2">
    <source>
        <dbReference type="ARBA" id="ARBA00001946"/>
    </source>
</evidence>
<evidence type="ECO:0000313" key="10">
    <source>
        <dbReference type="EMBL" id="MBO0929481.1"/>
    </source>
</evidence>
<dbReference type="InterPro" id="IPR011005">
    <property type="entry name" value="Dihydropteroate_synth-like_sf"/>
</dbReference>
<organism evidence="10 11">
    <name type="scientific">Fibrella aquatilis</name>
    <dbReference type="NCBI Taxonomy" id="2817059"/>
    <lineage>
        <taxon>Bacteria</taxon>
        <taxon>Pseudomonadati</taxon>
        <taxon>Bacteroidota</taxon>
        <taxon>Cytophagia</taxon>
        <taxon>Cytophagales</taxon>
        <taxon>Spirosomataceae</taxon>
        <taxon>Fibrella</taxon>
    </lineage>
</organism>
<dbReference type="EC" id="2.5.1.15" evidence="4"/>
<evidence type="ECO:0000256" key="7">
    <source>
        <dbReference type="ARBA" id="ARBA00022842"/>
    </source>
</evidence>
<gene>
    <name evidence="10" type="primary">folP</name>
    <name evidence="10" type="ORF">J2I48_00655</name>
</gene>
<dbReference type="GO" id="GO:0046872">
    <property type="term" value="F:metal ion binding"/>
    <property type="evidence" value="ECO:0007669"/>
    <property type="project" value="UniProtKB-KW"/>
</dbReference>
<dbReference type="PANTHER" id="PTHR20941">
    <property type="entry name" value="FOLATE SYNTHESIS PROTEINS"/>
    <property type="match status" value="1"/>
</dbReference>
<dbReference type="PANTHER" id="PTHR20941:SF1">
    <property type="entry name" value="FOLIC ACID SYNTHESIS PROTEIN FOL1"/>
    <property type="match status" value="1"/>
</dbReference>
<evidence type="ECO:0000256" key="4">
    <source>
        <dbReference type="ARBA" id="ARBA00012458"/>
    </source>
</evidence>
<name>A0A939G3T5_9BACT</name>
<dbReference type="NCBIfam" id="TIGR01496">
    <property type="entry name" value="DHPS"/>
    <property type="match status" value="1"/>
</dbReference>
<keyword evidence="5 10" id="KW-0808">Transferase</keyword>
<dbReference type="GO" id="GO:0005829">
    <property type="term" value="C:cytosol"/>
    <property type="evidence" value="ECO:0007669"/>
    <property type="project" value="TreeGrafter"/>
</dbReference>
<dbReference type="GO" id="GO:0046656">
    <property type="term" value="P:folic acid biosynthetic process"/>
    <property type="evidence" value="ECO:0007669"/>
    <property type="project" value="UniProtKB-KW"/>
</dbReference>
<comment type="pathway">
    <text evidence="3">Cofactor biosynthesis; tetrahydrofolate biosynthesis; 7,8-dihydrofolate from 2-amino-4-hydroxy-6-hydroxymethyl-7,8-dihydropteridine diphosphate and 4-aminobenzoate: step 1/2.</text>
</comment>
<dbReference type="SUPFAM" id="SSF51717">
    <property type="entry name" value="Dihydropteroate synthetase-like"/>
    <property type="match status" value="1"/>
</dbReference>
<keyword evidence="6" id="KW-0479">Metal-binding</keyword>
<sequence>MAEITKKTLSCRGRTLDLTVPKVMGIINSTPDSFYVGSRLDLGREVATAAVATAARMLEEGATFLDVGGYSTRPGATDISPAEEADRVLPVIEAILDSFPDALISVDTFRAEVARQAVEQGAVLINDVSGGTLDGDMFATVAALGVPYVLMHLRGTPQTMQSLTQYGDLVPDVVAELGEQLAKLRAHGPVQAIIDPGFGFAKTADQNFLLLRELAAFNVFDAPILVGLSRKATIYKTLNTSAEFALNGTTILNTVALLGGASILRVHDVREAVEVVMLTERLKKV</sequence>
<accession>A0A939G3T5</accession>